<comment type="caution">
    <text evidence="11">The sequence shown here is derived from an EMBL/GenBank/DDBJ whole genome shotgun (WGS) entry which is preliminary data.</text>
</comment>
<dbReference type="SUPFAM" id="SSF159664">
    <property type="entry name" value="CobE/GbiG C-terminal domain-like"/>
    <property type="match status" value="1"/>
</dbReference>
<dbReference type="PANTHER" id="PTHR47036">
    <property type="entry name" value="COBALT-FACTOR III C(17)-METHYLTRANSFERASE-RELATED"/>
    <property type="match status" value="1"/>
</dbReference>
<dbReference type="CDD" id="cd11646">
    <property type="entry name" value="Precorrin_3B_C17_MT"/>
    <property type="match status" value="1"/>
</dbReference>
<evidence type="ECO:0000259" key="9">
    <source>
        <dbReference type="Pfam" id="PF11760"/>
    </source>
</evidence>
<dbReference type="Proteomes" id="UP000525652">
    <property type="component" value="Unassembled WGS sequence"/>
</dbReference>
<dbReference type="InterPro" id="IPR021745">
    <property type="entry name" value="CbiG_mid"/>
</dbReference>
<comment type="similarity">
    <text evidence="2">Belongs to the precorrin methyltransferase family.</text>
</comment>
<dbReference type="AlphaFoldDB" id="A0A7X1B1N4"/>
<evidence type="ECO:0000256" key="4">
    <source>
        <dbReference type="ARBA" id="ARBA00022603"/>
    </source>
</evidence>
<evidence type="ECO:0000256" key="2">
    <source>
        <dbReference type="ARBA" id="ARBA00005879"/>
    </source>
</evidence>
<dbReference type="EMBL" id="JACHVA010000102">
    <property type="protein sequence ID" value="MBC2602878.1"/>
    <property type="molecule type" value="Genomic_DNA"/>
</dbReference>
<dbReference type="InterPro" id="IPR002750">
    <property type="entry name" value="CobE/GbiG_C"/>
</dbReference>
<dbReference type="Gene3D" id="3.40.50.11220">
    <property type="match status" value="1"/>
</dbReference>
<dbReference type="InterPro" id="IPR021744">
    <property type="entry name" value="CbiG_N"/>
</dbReference>
<keyword evidence="3" id="KW-0169">Cobalamin biosynthesis</keyword>
<feature type="domain" description="CobE/GbiG C-terminal" evidence="8">
    <location>
        <begin position="498"/>
        <end position="613"/>
    </location>
</feature>
<dbReference type="CDD" id="cd11641">
    <property type="entry name" value="Precorrin-4_C11-MT"/>
    <property type="match status" value="1"/>
</dbReference>
<dbReference type="Pfam" id="PF00590">
    <property type="entry name" value="TP_methylase"/>
    <property type="match status" value="2"/>
</dbReference>
<dbReference type="InterPro" id="IPR036518">
    <property type="entry name" value="CobE/GbiG_C_sf"/>
</dbReference>
<dbReference type="InterPro" id="IPR006363">
    <property type="entry name" value="Cbl_synth_CobJ/CibH_dom"/>
</dbReference>
<evidence type="ECO:0000259" key="8">
    <source>
        <dbReference type="Pfam" id="PF01890"/>
    </source>
</evidence>
<dbReference type="GO" id="GO:0046026">
    <property type="term" value="F:precorrin-4 C11-methyltransferase activity"/>
    <property type="evidence" value="ECO:0007669"/>
    <property type="project" value="UniProtKB-EC"/>
</dbReference>
<name>A0A7X1B1N4_9BACT</name>
<evidence type="ECO:0000256" key="1">
    <source>
        <dbReference type="ARBA" id="ARBA00004953"/>
    </source>
</evidence>
<dbReference type="Gene3D" id="3.30.950.10">
    <property type="entry name" value="Methyltransferase, Cobalt-precorrin-4 Transmethylase, Domain 2"/>
    <property type="match status" value="2"/>
</dbReference>
<keyword evidence="6" id="KW-0949">S-adenosyl-L-methionine</keyword>
<dbReference type="InterPro" id="IPR051810">
    <property type="entry name" value="Precorrin_MeTrfase"/>
</dbReference>
<dbReference type="InterPro" id="IPR006362">
    <property type="entry name" value="Cbl_synth_CobM/CibF"/>
</dbReference>
<feature type="domain" description="Cobalamin biosynthesis central region" evidence="10">
    <location>
        <begin position="410"/>
        <end position="469"/>
    </location>
</feature>
<dbReference type="Pfam" id="PF01890">
    <property type="entry name" value="CbiG_C"/>
    <property type="match status" value="1"/>
</dbReference>
<gene>
    <name evidence="11" type="primary">cobM</name>
    <name evidence="11" type="ORF">H5P30_13930</name>
</gene>
<evidence type="ECO:0000256" key="5">
    <source>
        <dbReference type="ARBA" id="ARBA00022679"/>
    </source>
</evidence>
<dbReference type="NCBIfam" id="TIGR01465">
    <property type="entry name" value="cobM_cbiF"/>
    <property type="match status" value="1"/>
</dbReference>
<sequence length="881" mass="94085">MKPGTITFAGAGPGAPDLLTVRVHTAIAEADLIVYAGSLVSPEVMAHARPDCAKHDSAPLNLEQITDLMINAAKEGKKVLRLHTGDPSIYGATAEQMRILDQAGITYETIPGVSAAFAAAAALNVELTQPGISQSMTITRRAGRTPVPDGEELSSFAAHGSSLALYLSISDMAGVVQDLLAPGAFTPETPAAVVYRASWPDETIVRGTLADIAEKVQTAGIRRQAIILVGAALLGQGEDSLLYAKNFAHGYRNRSSEPVSLSPSLVTPFLRFGGRIALYGLTETGCETARSLSRLLNATAFTSKKHYQEMENEICFDPRRLAPLIARNWRRFDAHVCVMASGIVVRKIAPLLESKETDPAVVVLDEQKTYAQSLVSGHIGGANRLCQDISQLTGAQAVLSTASDVHGHTAFDELSATRGWRIENMDSLKDLNSALVEGKSIGLLGFSESERAVYEDQSNLHPITEESQLAEVDALVTLDAEPLPDFAGPCLRLTRLPLVVGVGCRKGVPSEMIASAIRETCARYGLDEPRIEQLASVELKKEEPGILAVAEANGWKTHFLPSSELEKQASPNPSNFVAKTVSTPSVAEAACLAVGQGRLLAPKQKLGPVTISIGTMGPLTLRQGAASNSADARGKIVAIGIGPGTRAGMTHEAEDAIRYADCVVGYSSYCRQVEWLTGKENVFSTGMRSEIERCDEAVRRAADGKTVALICSGDAGVYGMAGLALERVEVLGELQRVDVEVIAGVTSSCSAAAAVGAPLMNDFATVSLSDLLTPREIIEKRIDAVVTSGMACALYNPRSRKRQALLDEVLAKFSAARGEQTPTAIVRDAGRPKEWSWVGPLCDMPIEEINMTTMVLIGNEQSLISNGRFYTRRGYEKKESY</sequence>
<evidence type="ECO:0000313" key="11">
    <source>
        <dbReference type="EMBL" id="MBC2602878.1"/>
    </source>
</evidence>
<dbReference type="InterPro" id="IPR014777">
    <property type="entry name" value="4pyrrole_Mease_sub1"/>
</dbReference>
<keyword evidence="12" id="KW-1185">Reference proteome</keyword>
<dbReference type="GO" id="GO:0009236">
    <property type="term" value="P:cobalamin biosynthetic process"/>
    <property type="evidence" value="ECO:0007669"/>
    <property type="project" value="UniProtKB-UniPathway"/>
</dbReference>
<dbReference type="RefSeq" id="WP_185693544.1">
    <property type="nucleotide sequence ID" value="NZ_JACHVA010000102.1"/>
</dbReference>
<dbReference type="InterPro" id="IPR000878">
    <property type="entry name" value="4pyrrol_Mease"/>
</dbReference>
<dbReference type="UniPathway" id="UPA00148"/>
<evidence type="ECO:0000259" key="10">
    <source>
        <dbReference type="Pfam" id="PF11761"/>
    </source>
</evidence>
<evidence type="ECO:0000313" key="12">
    <source>
        <dbReference type="Proteomes" id="UP000525652"/>
    </source>
</evidence>
<dbReference type="Pfam" id="PF11761">
    <property type="entry name" value="CbiG_mid"/>
    <property type="match status" value="1"/>
</dbReference>
<feature type="domain" description="Cobalamin synthesis G N-terminal" evidence="9">
    <location>
        <begin position="325"/>
        <end position="404"/>
    </location>
</feature>
<dbReference type="InterPro" id="IPR014776">
    <property type="entry name" value="4pyrrole_Mease_sub2"/>
</dbReference>
<dbReference type="EC" id="2.1.1.133" evidence="11"/>
<feature type="domain" description="Tetrapyrrole methylase" evidence="7">
    <location>
        <begin position="635"/>
        <end position="842"/>
    </location>
</feature>
<protein>
    <submittedName>
        <fullName evidence="11">Precorrin-4 C(11)-methyltransferase</fullName>
        <ecNumber evidence="11">2.1.1.133</ecNumber>
    </submittedName>
</protein>
<dbReference type="SUPFAM" id="SSF159672">
    <property type="entry name" value="CbiG N-terminal domain-like"/>
    <property type="match status" value="1"/>
</dbReference>
<dbReference type="InterPro" id="IPR035996">
    <property type="entry name" value="4pyrrol_Methylase_sf"/>
</dbReference>
<feature type="domain" description="Tetrapyrrole methylase" evidence="7">
    <location>
        <begin position="5"/>
        <end position="212"/>
    </location>
</feature>
<keyword evidence="5 11" id="KW-0808">Transferase</keyword>
<dbReference type="Gene3D" id="3.30.420.180">
    <property type="entry name" value="CobE/GbiG C-terminal domain"/>
    <property type="match status" value="1"/>
</dbReference>
<dbReference type="PANTHER" id="PTHR47036:SF1">
    <property type="entry name" value="COBALT-FACTOR III C(17)-METHYLTRANSFERASE-RELATED"/>
    <property type="match status" value="1"/>
</dbReference>
<dbReference type="GO" id="GO:0032259">
    <property type="term" value="P:methylation"/>
    <property type="evidence" value="ECO:0007669"/>
    <property type="project" value="UniProtKB-KW"/>
</dbReference>
<dbReference type="NCBIfam" id="TIGR01466">
    <property type="entry name" value="cobJ_cbiH"/>
    <property type="match status" value="1"/>
</dbReference>
<keyword evidence="4 11" id="KW-0489">Methyltransferase</keyword>
<dbReference type="Pfam" id="PF11760">
    <property type="entry name" value="CbiG_N"/>
    <property type="match status" value="1"/>
</dbReference>
<dbReference type="Gene3D" id="3.40.1010.10">
    <property type="entry name" value="Cobalt-precorrin-4 Transmethylase, Domain 1"/>
    <property type="match status" value="2"/>
</dbReference>
<reference evidence="11 12" key="1">
    <citation type="submission" date="2020-07" db="EMBL/GenBank/DDBJ databases">
        <authorList>
            <person name="Feng X."/>
        </authorList>
    </citation>
    <scope>NUCLEOTIDE SEQUENCE [LARGE SCALE GENOMIC DNA]</scope>
    <source>
        <strain evidence="11 12">JCM14086</strain>
    </source>
</reference>
<comment type="pathway">
    <text evidence="1">Cofactor biosynthesis; adenosylcobalamin biosynthesis.</text>
</comment>
<evidence type="ECO:0000259" key="7">
    <source>
        <dbReference type="Pfam" id="PF00590"/>
    </source>
</evidence>
<evidence type="ECO:0000256" key="6">
    <source>
        <dbReference type="ARBA" id="ARBA00022691"/>
    </source>
</evidence>
<accession>A0A7X1B1N4</accession>
<dbReference type="SUPFAM" id="SSF53790">
    <property type="entry name" value="Tetrapyrrole methylase"/>
    <property type="match status" value="2"/>
</dbReference>
<proteinExistence type="inferred from homology"/>
<evidence type="ECO:0000256" key="3">
    <source>
        <dbReference type="ARBA" id="ARBA00022573"/>
    </source>
</evidence>
<dbReference type="InterPro" id="IPR038029">
    <property type="entry name" value="GbiG_N_sf"/>
</dbReference>
<organism evidence="11 12">
    <name type="scientific">Puniceicoccus vermicola</name>
    <dbReference type="NCBI Taxonomy" id="388746"/>
    <lineage>
        <taxon>Bacteria</taxon>
        <taxon>Pseudomonadati</taxon>
        <taxon>Verrucomicrobiota</taxon>
        <taxon>Opitutia</taxon>
        <taxon>Puniceicoccales</taxon>
        <taxon>Puniceicoccaceae</taxon>
        <taxon>Puniceicoccus</taxon>
    </lineage>
</organism>